<feature type="region of interest" description="Disordered" evidence="1">
    <location>
        <begin position="31"/>
        <end position="79"/>
    </location>
</feature>
<gene>
    <name evidence="2" type="ORF">Cni_G02098</name>
</gene>
<keyword evidence="3" id="KW-1185">Reference proteome</keyword>
<dbReference type="Proteomes" id="UP001327560">
    <property type="component" value="Chromosome 1"/>
</dbReference>
<accession>A0AAQ3JRK1</accession>
<protein>
    <submittedName>
        <fullName evidence="2">Uncharacterized protein</fullName>
    </submittedName>
</protein>
<evidence type="ECO:0000256" key="1">
    <source>
        <dbReference type="SAM" id="MobiDB-lite"/>
    </source>
</evidence>
<sequence length="166" mass="18149">MVAVSLQRLGFVSSAGPFSLARLSGTGYEISGPLGTRRDEETDRSGIHHPHPLSGLVGECSTEGRGSEPPPKQPVSAKSVCNLEAKSEFSKDSECMMWLPSSKASQHKFPFGSDFLYRKHIGNRLVECFERHTCLTPETMSQMIAPAPTIITFSDDELSVEGRNHV</sequence>
<feature type="compositionally biased region" description="Basic and acidic residues" evidence="1">
    <location>
        <begin position="36"/>
        <end position="46"/>
    </location>
</feature>
<organism evidence="2 3">
    <name type="scientific">Canna indica</name>
    <name type="common">Indian-shot</name>
    <dbReference type="NCBI Taxonomy" id="4628"/>
    <lineage>
        <taxon>Eukaryota</taxon>
        <taxon>Viridiplantae</taxon>
        <taxon>Streptophyta</taxon>
        <taxon>Embryophyta</taxon>
        <taxon>Tracheophyta</taxon>
        <taxon>Spermatophyta</taxon>
        <taxon>Magnoliopsida</taxon>
        <taxon>Liliopsida</taxon>
        <taxon>Zingiberales</taxon>
        <taxon>Cannaceae</taxon>
        <taxon>Canna</taxon>
    </lineage>
</organism>
<reference evidence="2 3" key="1">
    <citation type="submission" date="2023-10" db="EMBL/GenBank/DDBJ databases">
        <title>Chromosome-scale genome assembly provides insights into flower coloration mechanisms of Canna indica.</title>
        <authorList>
            <person name="Li C."/>
        </authorList>
    </citation>
    <scope>NUCLEOTIDE SEQUENCE [LARGE SCALE GENOMIC DNA]</scope>
    <source>
        <tissue evidence="2">Flower</tissue>
    </source>
</reference>
<dbReference type="EMBL" id="CP136890">
    <property type="protein sequence ID" value="WOK93401.1"/>
    <property type="molecule type" value="Genomic_DNA"/>
</dbReference>
<evidence type="ECO:0000313" key="2">
    <source>
        <dbReference type="EMBL" id="WOK93401.1"/>
    </source>
</evidence>
<name>A0AAQ3JRK1_9LILI</name>
<proteinExistence type="predicted"/>
<evidence type="ECO:0000313" key="3">
    <source>
        <dbReference type="Proteomes" id="UP001327560"/>
    </source>
</evidence>
<dbReference type="AlphaFoldDB" id="A0AAQ3JRK1"/>